<proteinExistence type="predicted"/>
<evidence type="ECO:0000313" key="2">
    <source>
        <dbReference type="EMBL" id="KAK4148796.1"/>
    </source>
</evidence>
<reference evidence="2" key="2">
    <citation type="submission" date="2023-05" db="EMBL/GenBank/DDBJ databases">
        <authorList>
            <consortium name="Lawrence Berkeley National Laboratory"/>
            <person name="Steindorff A."/>
            <person name="Hensen N."/>
            <person name="Bonometti L."/>
            <person name="Westerberg I."/>
            <person name="Brannstrom I.O."/>
            <person name="Guillou S."/>
            <person name="Cros-Aarteil S."/>
            <person name="Calhoun S."/>
            <person name="Haridas S."/>
            <person name="Kuo A."/>
            <person name="Mondo S."/>
            <person name="Pangilinan J."/>
            <person name="Riley R."/>
            <person name="Labutti K."/>
            <person name="Andreopoulos B."/>
            <person name="Lipzen A."/>
            <person name="Chen C."/>
            <person name="Yanf M."/>
            <person name="Daum C."/>
            <person name="Ng V."/>
            <person name="Clum A."/>
            <person name="Ohm R."/>
            <person name="Martin F."/>
            <person name="Silar P."/>
            <person name="Natvig D."/>
            <person name="Lalanne C."/>
            <person name="Gautier V."/>
            <person name="Ament-Velasquez S.L."/>
            <person name="Kruys A."/>
            <person name="Hutchinson M.I."/>
            <person name="Powell A.J."/>
            <person name="Barry K."/>
            <person name="Miller A.N."/>
            <person name="Grigoriev I.V."/>
            <person name="Debuchy R."/>
            <person name="Gladieux P."/>
            <person name="Thoren M.H."/>
            <person name="Johannesson H."/>
        </authorList>
    </citation>
    <scope>NUCLEOTIDE SEQUENCE</scope>
    <source>
        <strain evidence="2">CBS 538.74</strain>
    </source>
</reference>
<comment type="caution">
    <text evidence="2">The sequence shown here is derived from an EMBL/GenBank/DDBJ whole genome shotgun (WGS) entry which is preliminary data.</text>
</comment>
<reference evidence="2" key="1">
    <citation type="journal article" date="2023" name="Mol. Phylogenet. Evol.">
        <title>Genome-scale phylogeny and comparative genomics of the fungal order Sordariales.</title>
        <authorList>
            <person name="Hensen N."/>
            <person name="Bonometti L."/>
            <person name="Westerberg I."/>
            <person name="Brannstrom I.O."/>
            <person name="Guillou S."/>
            <person name="Cros-Aarteil S."/>
            <person name="Calhoun S."/>
            <person name="Haridas S."/>
            <person name="Kuo A."/>
            <person name="Mondo S."/>
            <person name="Pangilinan J."/>
            <person name="Riley R."/>
            <person name="LaButti K."/>
            <person name="Andreopoulos B."/>
            <person name="Lipzen A."/>
            <person name="Chen C."/>
            <person name="Yan M."/>
            <person name="Daum C."/>
            <person name="Ng V."/>
            <person name="Clum A."/>
            <person name="Steindorff A."/>
            <person name="Ohm R.A."/>
            <person name="Martin F."/>
            <person name="Silar P."/>
            <person name="Natvig D.O."/>
            <person name="Lalanne C."/>
            <person name="Gautier V."/>
            <person name="Ament-Velasquez S.L."/>
            <person name="Kruys A."/>
            <person name="Hutchinson M.I."/>
            <person name="Powell A.J."/>
            <person name="Barry K."/>
            <person name="Miller A.N."/>
            <person name="Grigoriev I.V."/>
            <person name="Debuchy R."/>
            <person name="Gladieux P."/>
            <person name="Hiltunen Thoren M."/>
            <person name="Johannesson H."/>
        </authorList>
    </citation>
    <scope>NUCLEOTIDE SEQUENCE</scope>
    <source>
        <strain evidence="2">CBS 538.74</strain>
    </source>
</reference>
<protein>
    <submittedName>
        <fullName evidence="2">Uncharacterized protein</fullName>
    </submittedName>
</protein>
<dbReference type="AlphaFoldDB" id="A0AAN6VDC5"/>
<dbReference type="EMBL" id="MU857258">
    <property type="protein sequence ID" value="KAK4148796.1"/>
    <property type="molecule type" value="Genomic_DNA"/>
</dbReference>
<accession>A0AAN6VDC5</accession>
<name>A0AAN6VDC5_9PEZI</name>
<dbReference type="Proteomes" id="UP001302745">
    <property type="component" value="Unassembled WGS sequence"/>
</dbReference>
<keyword evidence="1" id="KW-0732">Signal</keyword>
<feature type="signal peptide" evidence="1">
    <location>
        <begin position="1"/>
        <end position="17"/>
    </location>
</feature>
<feature type="chain" id="PRO_5043045610" evidence="1">
    <location>
        <begin position="18"/>
        <end position="109"/>
    </location>
</feature>
<evidence type="ECO:0000256" key="1">
    <source>
        <dbReference type="SAM" id="SignalP"/>
    </source>
</evidence>
<organism evidence="2 3">
    <name type="scientific">Chaetomidium leptoderma</name>
    <dbReference type="NCBI Taxonomy" id="669021"/>
    <lineage>
        <taxon>Eukaryota</taxon>
        <taxon>Fungi</taxon>
        <taxon>Dikarya</taxon>
        <taxon>Ascomycota</taxon>
        <taxon>Pezizomycotina</taxon>
        <taxon>Sordariomycetes</taxon>
        <taxon>Sordariomycetidae</taxon>
        <taxon>Sordariales</taxon>
        <taxon>Chaetomiaceae</taxon>
        <taxon>Chaetomidium</taxon>
    </lineage>
</organism>
<gene>
    <name evidence="2" type="ORF">C8A00DRAFT_38620</name>
</gene>
<sequence>MKVITALLLTIANLASAAPNPNGDSNLAILSTRQTCIYSCNCQDDKEGDGPDPDTAPCCASVGGTLENEGTLCNGMDMATAQNYARCCGSSGGYVCFQSGASCPPVTIN</sequence>
<evidence type="ECO:0000313" key="3">
    <source>
        <dbReference type="Proteomes" id="UP001302745"/>
    </source>
</evidence>
<keyword evidence="3" id="KW-1185">Reference proteome</keyword>